<evidence type="ECO:0000313" key="2">
    <source>
        <dbReference type="EMBL" id="TPX63401.1"/>
    </source>
</evidence>
<name>A0A507EHX5_9FUNG</name>
<dbReference type="EMBL" id="QEAP01000611">
    <property type="protein sequence ID" value="TPX63401.1"/>
    <property type="molecule type" value="Genomic_DNA"/>
</dbReference>
<dbReference type="Gene3D" id="3.90.660.10">
    <property type="match status" value="1"/>
</dbReference>
<dbReference type="InterPro" id="IPR002937">
    <property type="entry name" value="Amino_oxidase"/>
</dbReference>
<protein>
    <recommendedName>
        <fullName evidence="1">Amine oxidase domain-containing protein</fullName>
    </recommendedName>
</protein>
<accession>A0A507EHX5</accession>
<dbReference type="InterPro" id="IPR050281">
    <property type="entry name" value="Flavin_monoamine_oxidase"/>
</dbReference>
<comment type="caution">
    <text evidence="2">The sequence shown here is derived from an EMBL/GenBank/DDBJ whole genome shotgun (WGS) entry which is preliminary data.</text>
</comment>
<dbReference type="PANTHER" id="PTHR10742">
    <property type="entry name" value="FLAVIN MONOAMINE OXIDASE"/>
    <property type="match status" value="1"/>
</dbReference>
<evidence type="ECO:0000259" key="1">
    <source>
        <dbReference type="Pfam" id="PF01593"/>
    </source>
</evidence>
<keyword evidence="3" id="KW-1185">Reference proteome</keyword>
<organism evidence="2 3">
    <name type="scientific">Chytriomyces confervae</name>
    <dbReference type="NCBI Taxonomy" id="246404"/>
    <lineage>
        <taxon>Eukaryota</taxon>
        <taxon>Fungi</taxon>
        <taxon>Fungi incertae sedis</taxon>
        <taxon>Chytridiomycota</taxon>
        <taxon>Chytridiomycota incertae sedis</taxon>
        <taxon>Chytridiomycetes</taxon>
        <taxon>Chytridiales</taxon>
        <taxon>Chytriomycetaceae</taxon>
        <taxon>Chytriomyces</taxon>
    </lineage>
</organism>
<dbReference type="PANTHER" id="PTHR10742:SF410">
    <property type="entry name" value="LYSINE-SPECIFIC HISTONE DEMETHYLASE 2"/>
    <property type="match status" value="1"/>
</dbReference>
<dbReference type="Proteomes" id="UP000320333">
    <property type="component" value="Unassembled WGS sequence"/>
</dbReference>
<dbReference type="STRING" id="246404.A0A507EHX5"/>
<feature type="domain" description="Amine oxidase" evidence="1">
    <location>
        <begin position="16"/>
        <end position="525"/>
    </location>
</feature>
<dbReference type="SUPFAM" id="SSF54373">
    <property type="entry name" value="FAD-linked reductases, C-terminal domain"/>
    <property type="match status" value="1"/>
</dbReference>
<dbReference type="SUPFAM" id="SSF51905">
    <property type="entry name" value="FAD/NAD(P)-binding domain"/>
    <property type="match status" value="1"/>
</dbReference>
<proteinExistence type="predicted"/>
<sequence>MDTARQLDCVVIGAGVAGLAAAQSLCKAGCKSLLILEARDRIGGRILTQELLGIPMDLGASWIRGTKDNPLMNIPFRLKGLENVVIFDKDNRKIEAVVAAALIETVWAARQRMIDSRKKSSAAKSRLSSSLSNEDSLIDSDKLNRRRKSWWDRVRKDMEAEQSSEQQSMPESDELRNISYASDISLSDWLRADPQFCAEIERNKEHGYLLLDLVNMLENLEGADLNVISLANHDKNDFVGPHLYVTNGLWDLIRVIGGSILKEQRDILKLEHEVVGIDYSAGIDSDYPVQIHTNKGVFSAKTVIITLPIGILQARHTELFYPPLPERHQHALSSVAVGLMDKVILEFSHCFWPPEVDGFWSFLPAPGIRRGMDFDEGEESPGLVWFVNMEKMHRSGPTEGPPVLIGHVSQRHARRIEEMDDEEVEHLFLGMLRQCFAKAVVPDLLSFRITRWGMDPYSMGALGTSASLAHIITLSEPVAYPESACAKAQQSHCQPLHFAGEHTSPHHFGTVHGALMSGIVEAESVAFELGLIS</sequence>
<dbReference type="OrthoDB" id="5046242at2759"/>
<dbReference type="AlphaFoldDB" id="A0A507EHX5"/>
<dbReference type="Gene3D" id="3.50.50.60">
    <property type="entry name" value="FAD/NAD(P)-binding domain"/>
    <property type="match status" value="2"/>
</dbReference>
<evidence type="ECO:0000313" key="3">
    <source>
        <dbReference type="Proteomes" id="UP000320333"/>
    </source>
</evidence>
<dbReference type="Pfam" id="PF01593">
    <property type="entry name" value="Amino_oxidase"/>
    <property type="match status" value="1"/>
</dbReference>
<reference evidence="2 3" key="1">
    <citation type="journal article" date="2019" name="Sci. Rep.">
        <title>Comparative genomics of chytrid fungi reveal insights into the obligate biotrophic and pathogenic lifestyle of Synchytrium endobioticum.</title>
        <authorList>
            <person name="van de Vossenberg B.T.L.H."/>
            <person name="Warris S."/>
            <person name="Nguyen H.D.T."/>
            <person name="van Gent-Pelzer M.P.E."/>
            <person name="Joly D.L."/>
            <person name="van de Geest H.C."/>
            <person name="Bonants P.J.M."/>
            <person name="Smith D.S."/>
            <person name="Levesque C.A."/>
            <person name="van der Lee T.A.J."/>
        </authorList>
    </citation>
    <scope>NUCLEOTIDE SEQUENCE [LARGE SCALE GENOMIC DNA]</scope>
    <source>
        <strain evidence="2 3">CBS 675.73</strain>
    </source>
</reference>
<dbReference type="GO" id="GO:0016491">
    <property type="term" value="F:oxidoreductase activity"/>
    <property type="evidence" value="ECO:0007669"/>
    <property type="project" value="InterPro"/>
</dbReference>
<dbReference type="InterPro" id="IPR036188">
    <property type="entry name" value="FAD/NAD-bd_sf"/>
</dbReference>
<gene>
    <name evidence="2" type="ORF">CcCBS67573_g08696</name>
</gene>